<evidence type="ECO:0000313" key="1">
    <source>
        <dbReference type="EMBL" id="KAF0771305.1"/>
    </source>
</evidence>
<protein>
    <submittedName>
        <fullName evidence="1">Uncharacterized protein</fullName>
    </submittedName>
</protein>
<dbReference type="OrthoDB" id="6629546at2759"/>
<dbReference type="AlphaFoldDB" id="A0A6G0ZJY2"/>
<gene>
    <name evidence="1" type="ORF">FWK35_00003841</name>
</gene>
<evidence type="ECO:0000313" key="2">
    <source>
        <dbReference type="Proteomes" id="UP000478052"/>
    </source>
</evidence>
<keyword evidence="2" id="KW-1185">Reference proteome</keyword>
<dbReference type="Proteomes" id="UP000478052">
    <property type="component" value="Unassembled WGS sequence"/>
</dbReference>
<organism evidence="1 2">
    <name type="scientific">Aphis craccivora</name>
    <name type="common">Cowpea aphid</name>
    <dbReference type="NCBI Taxonomy" id="307492"/>
    <lineage>
        <taxon>Eukaryota</taxon>
        <taxon>Metazoa</taxon>
        <taxon>Ecdysozoa</taxon>
        <taxon>Arthropoda</taxon>
        <taxon>Hexapoda</taxon>
        <taxon>Insecta</taxon>
        <taxon>Pterygota</taxon>
        <taxon>Neoptera</taxon>
        <taxon>Paraneoptera</taxon>
        <taxon>Hemiptera</taxon>
        <taxon>Sternorrhyncha</taxon>
        <taxon>Aphidomorpha</taxon>
        <taxon>Aphidoidea</taxon>
        <taxon>Aphididae</taxon>
        <taxon>Aphidini</taxon>
        <taxon>Aphis</taxon>
        <taxon>Aphis</taxon>
    </lineage>
</organism>
<sequence length="150" mass="16417">MYIPHYVVAAYMEKKVEFLQECGSPETLMNDDIADNGRWTSVAKGQVVSVINNSFHNGNNFFHGHVGGYGERGGHGELTTTPSTNIYSNALDALGRTIKSIVSVSFNIELATQITSPQPPTTSGHVDGHQLCGTRAFGHTWNYCPKNKLF</sequence>
<proteinExistence type="predicted"/>
<accession>A0A6G0ZJY2</accession>
<dbReference type="EMBL" id="VUJU01000313">
    <property type="protein sequence ID" value="KAF0771305.1"/>
    <property type="molecule type" value="Genomic_DNA"/>
</dbReference>
<name>A0A6G0ZJY2_APHCR</name>
<reference evidence="1 2" key="1">
    <citation type="submission" date="2019-08" db="EMBL/GenBank/DDBJ databases">
        <title>Whole genome of Aphis craccivora.</title>
        <authorList>
            <person name="Voronova N.V."/>
            <person name="Shulinski R.S."/>
            <person name="Bandarenka Y.V."/>
            <person name="Zhorov D.G."/>
            <person name="Warner D."/>
        </authorList>
    </citation>
    <scope>NUCLEOTIDE SEQUENCE [LARGE SCALE GENOMIC DNA]</scope>
    <source>
        <strain evidence="1">180601</strain>
        <tissue evidence="1">Whole Body</tissue>
    </source>
</reference>
<comment type="caution">
    <text evidence="1">The sequence shown here is derived from an EMBL/GenBank/DDBJ whole genome shotgun (WGS) entry which is preliminary data.</text>
</comment>